<dbReference type="RefSeq" id="WP_344861571.1">
    <property type="nucleotide sequence ID" value="NZ_BAAAZN010000007.1"/>
</dbReference>
<keyword evidence="2" id="KW-0326">Glycosidase</keyword>
<feature type="compositionally biased region" description="Pro residues" evidence="1">
    <location>
        <begin position="77"/>
        <end position="110"/>
    </location>
</feature>
<feature type="region of interest" description="Disordered" evidence="1">
    <location>
        <begin position="76"/>
        <end position="121"/>
    </location>
</feature>
<dbReference type="EMBL" id="BAAAZN010000007">
    <property type="protein sequence ID" value="GAA3551003.1"/>
    <property type="molecule type" value="Genomic_DNA"/>
</dbReference>
<evidence type="ECO:0000256" key="1">
    <source>
        <dbReference type="SAM" id="MobiDB-lite"/>
    </source>
</evidence>
<dbReference type="GO" id="GO:0016798">
    <property type="term" value="F:hydrolase activity, acting on glycosyl bonds"/>
    <property type="evidence" value="ECO:0007669"/>
    <property type="project" value="UniProtKB-KW"/>
</dbReference>
<evidence type="ECO:0000313" key="2">
    <source>
        <dbReference type="EMBL" id="GAA3551003.1"/>
    </source>
</evidence>
<accession>A0ABP6WFE4</accession>
<keyword evidence="2" id="KW-0378">Hydrolase</keyword>
<protein>
    <submittedName>
        <fullName evidence="2">Phosphodiester glycosidase family protein</fullName>
    </submittedName>
</protein>
<sequence length="390" mass="40915">MATAGAPLPRPKRSRRKLVLVLVVALLAYPIGSYTRALTYPGAASFAVRTVDWLREIGLGGAVNTVENWWYTRHPPSSAPPPAGSLPATPPPLPHPGAGPRPADLPPRSPRLPGEGLWTPGARTAAGPTADYTTFIRPDPAHASVVAGVAWINQSLVRTSLIAGTKEPGGSGWPEGARVPSGIRPALLATFNAGFKFKDTAGGLYADGRAARPLKNSAASVVIDRSGRISIAQWGRDATMSPAIRAVRQNLALVVDNGGAVPGLRANAVGRWGSASNQFQYTWRSGLGTDRAGNLIYVAGDKLTLGTLAEAMVQAGIVRGMELDIHPGMVAFNNYRPDQPGTPPKKLLPAMPGSADRYLTADQRDFFAIAIRGGAPPGRYSVSPLRSLGA</sequence>
<reference evidence="3" key="1">
    <citation type="journal article" date="2019" name="Int. J. Syst. Evol. Microbiol.">
        <title>The Global Catalogue of Microorganisms (GCM) 10K type strain sequencing project: providing services to taxonomists for standard genome sequencing and annotation.</title>
        <authorList>
            <consortium name="The Broad Institute Genomics Platform"/>
            <consortium name="The Broad Institute Genome Sequencing Center for Infectious Disease"/>
            <person name="Wu L."/>
            <person name="Ma J."/>
        </authorList>
    </citation>
    <scope>NUCLEOTIDE SEQUENCE [LARGE SCALE GENOMIC DNA]</scope>
    <source>
        <strain evidence="3">JCM 16898</strain>
    </source>
</reference>
<name>A0ABP6WFE4_9PSEU</name>
<comment type="caution">
    <text evidence="2">The sequence shown here is derived from an EMBL/GenBank/DDBJ whole genome shotgun (WGS) entry which is preliminary data.</text>
</comment>
<dbReference type="Proteomes" id="UP001500689">
    <property type="component" value="Unassembled WGS sequence"/>
</dbReference>
<organism evidence="2 3">
    <name type="scientific">Amycolatopsis ultiminotia</name>
    <dbReference type="NCBI Taxonomy" id="543629"/>
    <lineage>
        <taxon>Bacteria</taxon>
        <taxon>Bacillati</taxon>
        <taxon>Actinomycetota</taxon>
        <taxon>Actinomycetes</taxon>
        <taxon>Pseudonocardiales</taxon>
        <taxon>Pseudonocardiaceae</taxon>
        <taxon>Amycolatopsis</taxon>
    </lineage>
</organism>
<proteinExistence type="predicted"/>
<keyword evidence="3" id="KW-1185">Reference proteome</keyword>
<evidence type="ECO:0000313" key="3">
    <source>
        <dbReference type="Proteomes" id="UP001500689"/>
    </source>
</evidence>
<gene>
    <name evidence="2" type="ORF">GCM10022222_38190</name>
</gene>